<dbReference type="Proteomes" id="UP000694549">
    <property type="component" value="Unplaced"/>
</dbReference>
<evidence type="ECO:0000313" key="2">
    <source>
        <dbReference type="Ensembl" id="ENSAZOP00000004324.1"/>
    </source>
</evidence>
<reference evidence="2" key="1">
    <citation type="submission" date="2025-08" db="UniProtKB">
        <authorList>
            <consortium name="Ensembl"/>
        </authorList>
    </citation>
    <scope>IDENTIFICATION</scope>
</reference>
<protein>
    <submittedName>
        <fullName evidence="2">Uncharacterized protein</fullName>
    </submittedName>
</protein>
<reference evidence="2" key="2">
    <citation type="submission" date="2025-09" db="UniProtKB">
        <authorList>
            <consortium name="Ensembl"/>
        </authorList>
    </citation>
    <scope>IDENTIFICATION</scope>
</reference>
<sequence length="98" mass="11399">MPSHIHPKLPVFLFLFIASHPESIHISKLCVLWVKIASSISVYIIAQKYIMYVIYNAIYILYLYLYNMYINMCIYVCVCAPCPQSKKKDLNLCIMAKS</sequence>
<keyword evidence="1" id="KW-0812">Transmembrane</keyword>
<evidence type="ECO:0000313" key="3">
    <source>
        <dbReference type="Proteomes" id="UP000694549"/>
    </source>
</evidence>
<dbReference type="Ensembl" id="ENSAZOT00000004604.1">
    <property type="protein sequence ID" value="ENSAZOP00000004324.1"/>
    <property type="gene ID" value="ENSAZOG00000002768.1"/>
</dbReference>
<evidence type="ECO:0000256" key="1">
    <source>
        <dbReference type="SAM" id="Phobius"/>
    </source>
</evidence>
<keyword evidence="1" id="KW-0472">Membrane</keyword>
<name>A0A8B9ZNI0_9AVES</name>
<dbReference type="AlphaFoldDB" id="A0A8B9ZNI0"/>
<organism evidence="2 3">
    <name type="scientific">Anas zonorhyncha</name>
    <name type="common">Eastern spot-billed duck</name>
    <dbReference type="NCBI Taxonomy" id="75864"/>
    <lineage>
        <taxon>Eukaryota</taxon>
        <taxon>Metazoa</taxon>
        <taxon>Chordata</taxon>
        <taxon>Craniata</taxon>
        <taxon>Vertebrata</taxon>
        <taxon>Euteleostomi</taxon>
        <taxon>Archelosauria</taxon>
        <taxon>Archosauria</taxon>
        <taxon>Dinosauria</taxon>
        <taxon>Saurischia</taxon>
        <taxon>Theropoda</taxon>
        <taxon>Coelurosauria</taxon>
        <taxon>Aves</taxon>
        <taxon>Neognathae</taxon>
        <taxon>Galloanserae</taxon>
        <taxon>Anseriformes</taxon>
        <taxon>Anatidae</taxon>
        <taxon>Anatinae</taxon>
        <taxon>Anas</taxon>
    </lineage>
</organism>
<proteinExistence type="predicted"/>
<accession>A0A8B9ZNI0</accession>
<feature type="transmembrane region" description="Helical" evidence="1">
    <location>
        <begin position="45"/>
        <end position="65"/>
    </location>
</feature>
<keyword evidence="1" id="KW-1133">Transmembrane helix</keyword>
<keyword evidence="3" id="KW-1185">Reference proteome</keyword>